<comment type="caution">
    <text evidence="2">The sequence shown here is derived from an EMBL/GenBank/DDBJ whole genome shotgun (WGS) entry which is preliminary data.</text>
</comment>
<dbReference type="EMBL" id="BMEC01000004">
    <property type="protein sequence ID" value="GGC30245.1"/>
    <property type="molecule type" value="Genomic_DNA"/>
</dbReference>
<dbReference type="SUPFAM" id="SSF54637">
    <property type="entry name" value="Thioesterase/thiol ester dehydrase-isomerase"/>
    <property type="match status" value="1"/>
</dbReference>
<evidence type="ECO:0000313" key="2">
    <source>
        <dbReference type="EMBL" id="GGC30245.1"/>
    </source>
</evidence>
<dbReference type="InterPro" id="IPR025540">
    <property type="entry name" value="FlK"/>
</dbReference>
<dbReference type="Proteomes" id="UP000636010">
    <property type="component" value="Unassembled WGS sequence"/>
</dbReference>
<evidence type="ECO:0000313" key="3">
    <source>
        <dbReference type="Proteomes" id="UP000636010"/>
    </source>
</evidence>
<dbReference type="InterPro" id="IPR029069">
    <property type="entry name" value="HotDog_dom_sf"/>
</dbReference>
<dbReference type="Gene3D" id="3.10.129.10">
    <property type="entry name" value="Hotdog Thioesterase"/>
    <property type="match status" value="1"/>
</dbReference>
<accession>A0ABQ1LVN0</accession>
<name>A0ABQ1LVN0_9BACT</name>
<dbReference type="InterPro" id="IPR054485">
    <property type="entry name" value="FlK-like_dom"/>
</dbReference>
<organism evidence="2 3">
    <name type="scientific">Marivirga lumbricoides</name>
    <dbReference type="NCBI Taxonomy" id="1046115"/>
    <lineage>
        <taxon>Bacteria</taxon>
        <taxon>Pseudomonadati</taxon>
        <taxon>Bacteroidota</taxon>
        <taxon>Cytophagia</taxon>
        <taxon>Cytophagales</taxon>
        <taxon>Marivirgaceae</taxon>
        <taxon>Marivirga</taxon>
    </lineage>
</organism>
<protein>
    <recommendedName>
        <fullName evidence="1">Fluoroacetyl-CoA-specific thioesterase-like domain-containing protein</fullName>
    </recommendedName>
</protein>
<proteinExistence type="predicted"/>
<dbReference type="PANTHER" id="PTHR36934:SF1">
    <property type="entry name" value="THIOESTERASE DOMAIN-CONTAINING PROTEIN"/>
    <property type="match status" value="1"/>
</dbReference>
<dbReference type="Pfam" id="PF22636">
    <property type="entry name" value="FlK"/>
    <property type="match status" value="1"/>
</dbReference>
<reference evidence="3" key="1">
    <citation type="journal article" date="2019" name="Int. J. Syst. Evol. Microbiol.">
        <title>The Global Catalogue of Microorganisms (GCM) 10K type strain sequencing project: providing services to taxonomists for standard genome sequencing and annotation.</title>
        <authorList>
            <consortium name="The Broad Institute Genomics Platform"/>
            <consortium name="The Broad Institute Genome Sequencing Center for Infectious Disease"/>
            <person name="Wu L."/>
            <person name="Ma J."/>
        </authorList>
    </citation>
    <scope>NUCLEOTIDE SEQUENCE [LARGE SCALE GENOMIC DNA]</scope>
    <source>
        <strain evidence="3">CGMCC 1.10832</strain>
    </source>
</reference>
<sequence length="132" mass="15043">MKKIFSSGDKKVHSFIVKAEDIAKFEKQAVHQVCATFTLAREIEWCTRLFVLDMLEENEEGIGTMLTIQHQSPALIGEQVIIEGYFEAIEKGEIICNYIVKIKDRQIATGKTGQRILPKEKIKQIFDNVVSN</sequence>
<feature type="domain" description="Fluoroacetyl-CoA-specific thioesterase-like" evidence="1">
    <location>
        <begin position="17"/>
        <end position="120"/>
    </location>
</feature>
<dbReference type="PANTHER" id="PTHR36934">
    <property type="entry name" value="BLR0278 PROTEIN"/>
    <property type="match status" value="1"/>
</dbReference>
<evidence type="ECO:0000259" key="1">
    <source>
        <dbReference type="Pfam" id="PF22636"/>
    </source>
</evidence>
<keyword evidence="3" id="KW-1185">Reference proteome</keyword>
<gene>
    <name evidence="2" type="ORF">GCM10011506_14590</name>
</gene>
<dbReference type="RefSeq" id="WP_188461810.1">
    <property type="nucleotide sequence ID" value="NZ_BAABHU010000004.1"/>
</dbReference>